<proteinExistence type="predicted"/>
<gene>
    <name evidence="2" type="ORF">KK488_10480</name>
</gene>
<comment type="caution">
    <text evidence="2">The sequence shown here is derived from an EMBL/GenBank/DDBJ whole genome shotgun (WGS) entry which is preliminary data.</text>
</comment>
<dbReference type="InterPro" id="IPR037401">
    <property type="entry name" value="SnoaL-like"/>
</dbReference>
<dbReference type="InterPro" id="IPR011944">
    <property type="entry name" value="Steroid_delta5-4_isomerase"/>
</dbReference>
<accession>A0A9X1DCE2</accession>
<evidence type="ECO:0000313" key="3">
    <source>
        <dbReference type="Proteomes" id="UP001138757"/>
    </source>
</evidence>
<dbReference type="AlphaFoldDB" id="A0A9X1DCE2"/>
<protein>
    <submittedName>
        <fullName evidence="2">SgcJ/EcaC family oxidoreductase</fullName>
    </submittedName>
</protein>
<sequence length="172" mass="19600">MSRAALSVEQRLQLLEDKEDIRQIIIDYASALDAQDADAYIALFAEEAEWVNGGMVRKGKEEIRALVAGLFPTKPDDFVNLETFEVTFHPRIELNGDRAKMRSGHLLFRRGPGGNPVPVLFGRYEDEFIREDGVWKILRRVDIPTIPTGEEYLPVIRARQRIQEQHIKGAKG</sequence>
<dbReference type="Pfam" id="PF13577">
    <property type="entry name" value="SnoaL_4"/>
    <property type="match status" value="1"/>
</dbReference>
<dbReference type="InterPro" id="IPR032710">
    <property type="entry name" value="NTF2-like_dom_sf"/>
</dbReference>
<dbReference type="EMBL" id="JAHGAW010000006">
    <property type="protein sequence ID" value="MBT2187371.1"/>
    <property type="molecule type" value="Genomic_DNA"/>
</dbReference>
<dbReference type="Gene3D" id="3.10.450.50">
    <property type="match status" value="1"/>
</dbReference>
<dbReference type="RefSeq" id="WP_214623257.1">
    <property type="nucleotide sequence ID" value="NZ_JAHGAW010000006.1"/>
</dbReference>
<evidence type="ECO:0000259" key="1">
    <source>
        <dbReference type="Pfam" id="PF13577"/>
    </source>
</evidence>
<dbReference type="Proteomes" id="UP001138757">
    <property type="component" value="Unassembled WGS sequence"/>
</dbReference>
<feature type="domain" description="SnoaL-like" evidence="1">
    <location>
        <begin position="15"/>
        <end position="140"/>
    </location>
</feature>
<keyword evidence="3" id="KW-1185">Reference proteome</keyword>
<reference evidence="2" key="1">
    <citation type="submission" date="2021-05" db="EMBL/GenBank/DDBJ databases">
        <title>Genome of Sphingobium sp. strain.</title>
        <authorList>
            <person name="Fan R."/>
        </authorList>
    </citation>
    <scope>NUCLEOTIDE SEQUENCE</scope>
    <source>
        <strain evidence="2">H33</strain>
    </source>
</reference>
<organism evidence="2 3">
    <name type="scientific">Sphingobium nicotianae</name>
    <dbReference type="NCBI Taxonomy" id="2782607"/>
    <lineage>
        <taxon>Bacteria</taxon>
        <taxon>Pseudomonadati</taxon>
        <taxon>Pseudomonadota</taxon>
        <taxon>Alphaproteobacteria</taxon>
        <taxon>Sphingomonadales</taxon>
        <taxon>Sphingomonadaceae</taxon>
        <taxon>Sphingobium</taxon>
    </lineage>
</organism>
<dbReference type="SUPFAM" id="SSF54427">
    <property type="entry name" value="NTF2-like"/>
    <property type="match status" value="1"/>
</dbReference>
<dbReference type="CDD" id="cd00531">
    <property type="entry name" value="NTF2_like"/>
    <property type="match status" value="1"/>
</dbReference>
<dbReference type="NCBIfam" id="TIGR02246">
    <property type="entry name" value="SgcJ/EcaC family oxidoreductase"/>
    <property type="match status" value="1"/>
</dbReference>
<name>A0A9X1DCE2_9SPHN</name>
<evidence type="ECO:0000313" key="2">
    <source>
        <dbReference type="EMBL" id="MBT2187371.1"/>
    </source>
</evidence>